<dbReference type="EMBL" id="NBSH01000001">
    <property type="protein sequence ID" value="ORX41193.1"/>
    <property type="molecule type" value="Genomic_DNA"/>
</dbReference>
<evidence type="ECO:0000313" key="3">
    <source>
        <dbReference type="Proteomes" id="UP000193218"/>
    </source>
</evidence>
<gene>
    <name evidence="2" type="ORF">BD324DRAFT_613581</name>
</gene>
<dbReference type="OrthoDB" id="2564610at2759"/>
<comment type="caution">
    <text evidence="2">The sequence shown here is derived from an EMBL/GenBank/DDBJ whole genome shotgun (WGS) entry which is preliminary data.</text>
</comment>
<organism evidence="2 3">
    <name type="scientific">Kockovaella imperatae</name>
    <dbReference type="NCBI Taxonomy" id="4999"/>
    <lineage>
        <taxon>Eukaryota</taxon>
        <taxon>Fungi</taxon>
        <taxon>Dikarya</taxon>
        <taxon>Basidiomycota</taxon>
        <taxon>Agaricomycotina</taxon>
        <taxon>Tremellomycetes</taxon>
        <taxon>Tremellales</taxon>
        <taxon>Cuniculitremaceae</taxon>
        <taxon>Kockovaella</taxon>
    </lineage>
</organism>
<feature type="compositionally biased region" description="Basic residues" evidence="1">
    <location>
        <begin position="1"/>
        <end position="11"/>
    </location>
</feature>
<evidence type="ECO:0000256" key="1">
    <source>
        <dbReference type="SAM" id="MobiDB-lite"/>
    </source>
</evidence>
<sequence>MPHTRSTRARLHSASESLSQSLPRARRQRRAAVEASKVEEIQESFASASTASLPPDYTIHLALRPHTHVASEEELRHVIRGQELLADGWRRGEREGKLWELRGGEPRARNVTKTQQDQHGQELGYVEADVLWYSAGLRYACSCDLQPLRSSWMPIGIPPTSDAMPSLQPDSRCPLVGDCLPDWQTMPTGDLDPVLDSLDEFKTTWQTVREVVPPPITLFSSQKSALTVVEDHPESPEARRIRKGKYKATTVHSSVTFVSSSPAQSNIPPSQISNSRASSRSISRARQPLLEMLQGANAAGNYTDLSTPDWAARKAWWRSLIRSDAIYDRFWSIIPRPHTLDAYPAKGVRKKRPTVPDFVLPRYYTSTPHHIFTPNLTSWLSSHPKERLYWMIPLHGPVIIPGYSDHDREPPRSAPVPSCATLLIDPLSKSTPSTSPPDIIWTPELLAHFWESFLAPLQSDPTRPFGSLSVRLSGPKPDPFIDFPSSLDPKPSNRPSPGVEVGDHIRVYLDAKYSLRFRTWIRGVEIDSSYQGAGIGEGLIRPFLKIRLVLMTLFGQALIVA</sequence>
<dbReference type="RefSeq" id="XP_021874872.1">
    <property type="nucleotide sequence ID" value="XM_022014512.1"/>
</dbReference>
<feature type="compositionally biased region" description="Low complexity" evidence="1">
    <location>
        <begin position="270"/>
        <end position="280"/>
    </location>
</feature>
<feature type="region of interest" description="Disordered" evidence="1">
    <location>
        <begin position="259"/>
        <end position="280"/>
    </location>
</feature>
<dbReference type="GeneID" id="33556320"/>
<keyword evidence="3" id="KW-1185">Reference proteome</keyword>
<dbReference type="InParanoid" id="A0A1Y1UT49"/>
<name>A0A1Y1UT49_9TREE</name>
<feature type="region of interest" description="Disordered" evidence="1">
    <location>
        <begin position="1"/>
        <end position="28"/>
    </location>
</feature>
<proteinExistence type="predicted"/>
<accession>A0A1Y1UT49</accession>
<dbReference type="AlphaFoldDB" id="A0A1Y1UT49"/>
<dbReference type="Proteomes" id="UP000193218">
    <property type="component" value="Unassembled WGS sequence"/>
</dbReference>
<protein>
    <submittedName>
        <fullName evidence="2">Uncharacterized protein</fullName>
    </submittedName>
</protein>
<reference evidence="2 3" key="1">
    <citation type="submission" date="2017-03" db="EMBL/GenBank/DDBJ databases">
        <title>Widespread Adenine N6-methylation of Active Genes in Fungi.</title>
        <authorList>
            <consortium name="DOE Joint Genome Institute"/>
            <person name="Mondo S.J."/>
            <person name="Dannebaum R.O."/>
            <person name="Kuo R.C."/>
            <person name="Louie K.B."/>
            <person name="Bewick A.J."/>
            <person name="Labutti K."/>
            <person name="Haridas S."/>
            <person name="Kuo A."/>
            <person name="Salamov A."/>
            <person name="Ahrendt S.R."/>
            <person name="Lau R."/>
            <person name="Bowen B.P."/>
            <person name="Lipzen A."/>
            <person name="Sullivan W."/>
            <person name="Andreopoulos W.B."/>
            <person name="Clum A."/>
            <person name="Lindquist E."/>
            <person name="Daum C."/>
            <person name="Northen T.R."/>
            <person name="Ramamoorthy G."/>
            <person name="Schmitz R.J."/>
            <person name="Gryganskyi A."/>
            <person name="Culley D."/>
            <person name="Magnuson J."/>
            <person name="James T.Y."/>
            <person name="O'Malley M.A."/>
            <person name="Stajich J.E."/>
            <person name="Spatafora J.W."/>
            <person name="Visel A."/>
            <person name="Grigoriev I.V."/>
        </authorList>
    </citation>
    <scope>NUCLEOTIDE SEQUENCE [LARGE SCALE GENOMIC DNA]</scope>
    <source>
        <strain evidence="2 3">NRRL Y-17943</strain>
    </source>
</reference>
<evidence type="ECO:0000313" key="2">
    <source>
        <dbReference type="EMBL" id="ORX41193.1"/>
    </source>
</evidence>